<proteinExistence type="predicted"/>
<sequence>MQSTKRFVLFLFAQAERMPLAEAVEFGQLLGKSGNSVRACITRLARAGLLVREHTGGRGVAYCLSPIGRTLAEDVTARFMRIHAIVEARESWDGTWTLVSFDIPERMRKRRDDFREALRQMGFGQLTGGLWVVPRDASRAASALAASLLIARMVIIALTKNVILGEAPLARSVQKIWPLAKLNRKYATMRTRMKSRIHTLRKRLGAGLVPDSREAFLEVFVLFSEAAELIGQDPCLPQELLPKGWLGLEVQDLIHEYYHMIHGPERKDAYSYLLELPKGLHIPQSRKKGRNA</sequence>
<evidence type="ECO:0000313" key="4">
    <source>
        <dbReference type="EMBL" id="RJP73555.1"/>
    </source>
</evidence>
<dbReference type="GO" id="GO:0006351">
    <property type="term" value="P:DNA-templated transcription"/>
    <property type="evidence" value="ECO:0007669"/>
    <property type="project" value="InterPro"/>
</dbReference>
<dbReference type="InterPro" id="IPR048846">
    <property type="entry name" value="PaaX-like_central"/>
</dbReference>
<organism evidence="4 5">
    <name type="scientific">Candidatus Abyssobacteria bacterium SURF_17</name>
    <dbReference type="NCBI Taxonomy" id="2093361"/>
    <lineage>
        <taxon>Bacteria</taxon>
        <taxon>Pseudomonadati</taxon>
        <taxon>Candidatus Hydrogenedentota</taxon>
        <taxon>Candidatus Abyssobacteria</taxon>
    </lineage>
</organism>
<dbReference type="Pfam" id="PF07848">
    <property type="entry name" value="PaaX"/>
    <property type="match status" value="1"/>
</dbReference>
<evidence type="ECO:0000259" key="2">
    <source>
        <dbReference type="Pfam" id="PF08223"/>
    </source>
</evidence>
<feature type="domain" description="Transcriptional repressor PaaX-like C-terminal" evidence="2">
    <location>
        <begin position="177"/>
        <end position="262"/>
    </location>
</feature>
<dbReference type="Gene3D" id="3.30.70.2650">
    <property type="match status" value="1"/>
</dbReference>
<dbReference type="Gene3D" id="1.10.10.10">
    <property type="entry name" value="Winged helix-like DNA-binding domain superfamily/Winged helix DNA-binding domain"/>
    <property type="match status" value="1"/>
</dbReference>
<reference evidence="4 5" key="1">
    <citation type="journal article" date="2017" name="ISME J.">
        <title>Energy and carbon metabolisms in a deep terrestrial subsurface fluid microbial community.</title>
        <authorList>
            <person name="Momper L."/>
            <person name="Jungbluth S.P."/>
            <person name="Lee M.D."/>
            <person name="Amend J.P."/>
        </authorList>
    </citation>
    <scope>NUCLEOTIDE SEQUENCE [LARGE SCALE GENOMIC DNA]</scope>
    <source>
        <strain evidence="4">SURF_17</strain>
    </source>
</reference>
<dbReference type="InterPro" id="IPR011965">
    <property type="entry name" value="PaaX_trns_reg"/>
</dbReference>
<comment type="caution">
    <text evidence="4">The sequence shown here is derived from an EMBL/GenBank/DDBJ whole genome shotgun (WGS) entry which is preliminary data.</text>
</comment>
<dbReference type="AlphaFoldDB" id="A0A419F5M3"/>
<feature type="domain" description="Transcriptional repressor PaaX-like N-terminal" evidence="1">
    <location>
        <begin position="17"/>
        <end position="65"/>
    </location>
</feature>
<dbReference type="PANTHER" id="PTHR30319:SF1">
    <property type="entry name" value="TRANSCRIPTIONAL REPRESSOR PAAX"/>
    <property type="match status" value="1"/>
</dbReference>
<dbReference type="Pfam" id="PF08223">
    <property type="entry name" value="PaaX_C"/>
    <property type="match status" value="1"/>
</dbReference>
<evidence type="ECO:0000259" key="3">
    <source>
        <dbReference type="Pfam" id="PF20803"/>
    </source>
</evidence>
<gene>
    <name evidence="4" type="ORF">C4532_04385</name>
</gene>
<dbReference type="EMBL" id="QZKI01000026">
    <property type="protein sequence ID" value="RJP73555.1"/>
    <property type="molecule type" value="Genomic_DNA"/>
</dbReference>
<accession>A0A419F5M3</accession>
<evidence type="ECO:0000313" key="5">
    <source>
        <dbReference type="Proteomes" id="UP000285961"/>
    </source>
</evidence>
<dbReference type="SUPFAM" id="SSF46785">
    <property type="entry name" value="Winged helix' DNA-binding domain"/>
    <property type="match status" value="1"/>
</dbReference>
<dbReference type="PIRSF" id="PIRSF020623">
    <property type="entry name" value="PaaX"/>
    <property type="match status" value="1"/>
</dbReference>
<evidence type="ECO:0000259" key="1">
    <source>
        <dbReference type="Pfam" id="PF07848"/>
    </source>
</evidence>
<dbReference type="Gene3D" id="1.20.58.1460">
    <property type="match status" value="1"/>
</dbReference>
<feature type="domain" description="Transcriptional repressor PaaX-like central Cas2-like" evidence="3">
    <location>
        <begin position="90"/>
        <end position="159"/>
    </location>
</feature>
<dbReference type="Pfam" id="PF20803">
    <property type="entry name" value="PaaX_M"/>
    <property type="match status" value="1"/>
</dbReference>
<dbReference type="Proteomes" id="UP000285961">
    <property type="component" value="Unassembled WGS sequence"/>
</dbReference>
<dbReference type="InterPro" id="IPR013225">
    <property type="entry name" value="PaaX_C"/>
</dbReference>
<name>A0A419F5M3_9BACT</name>
<dbReference type="InterPro" id="IPR036390">
    <property type="entry name" value="WH_DNA-bd_sf"/>
</dbReference>
<dbReference type="PANTHER" id="PTHR30319">
    <property type="entry name" value="PHENYLACETIC ACID REGULATOR-RELATED TRANSCRIPTIONAL REPRESSOR"/>
    <property type="match status" value="1"/>
</dbReference>
<dbReference type="InterPro" id="IPR012906">
    <property type="entry name" value="PaaX-like_N"/>
</dbReference>
<dbReference type="InterPro" id="IPR036388">
    <property type="entry name" value="WH-like_DNA-bd_sf"/>
</dbReference>
<protein>
    <submittedName>
        <fullName evidence="4">Uncharacterized protein</fullName>
    </submittedName>
</protein>